<organism evidence="1 2">
    <name type="scientific">Pseudoalteromonas piscicida</name>
    <dbReference type="NCBI Taxonomy" id="43662"/>
    <lineage>
        <taxon>Bacteria</taxon>
        <taxon>Pseudomonadati</taxon>
        <taxon>Pseudomonadota</taxon>
        <taxon>Gammaproteobacteria</taxon>
        <taxon>Alteromonadales</taxon>
        <taxon>Pseudoalteromonadaceae</taxon>
        <taxon>Pseudoalteromonas</taxon>
    </lineage>
</organism>
<protein>
    <submittedName>
        <fullName evidence="1">Uncharacterized protein</fullName>
    </submittedName>
</protein>
<accession>A0ABM6NB43</accession>
<evidence type="ECO:0000313" key="1">
    <source>
        <dbReference type="EMBL" id="ATD06047.1"/>
    </source>
</evidence>
<dbReference type="Proteomes" id="UP000016521">
    <property type="component" value="Chromosome I"/>
</dbReference>
<sequence>MIPFIENMNLGAFIKALNTSFRFFLLLASSYNNDSGI</sequence>
<evidence type="ECO:0000313" key="2">
    <source>
        <dbReference type="Proteomes" id="UP000016521"/>
    </source>
</evidence>
<dbReference type="EMBL" id="CP011924">
    <property type="protein sequence ID" value="ATD06047.1"/>
    <property type="molecule type" value="Genomic_DNA"/>
</dbReference>
<name>A0ABM6NB43_PSEO7</name>
<proteinExistence type="predicted"/>
<keyword evidence="2" id="KW-1185">Reference proteome</keyword>
<gene>
    <name evidence="1" type="ORF">PPIS_a0816</name>
</gene>
<reference evidence="1 2" key="1">
    <citation type="submission" date="2015-06" db="EMBL/GenBank/DDBJ databases">
        <authorList>
            <person name="Xie B.-B."/>
            <person name="Rong J.-C."/>
            <person name="Qin Q.-L."/>
            <person name="Zhang Y.-Z."/>
        </authorList>
    </citation>
    <scope>NUCLEOTIDE SEQUENCE [LARGE SCALE GENOMIC DNA]</scope>
    <source>
        <strain evidence="1 2">JCM 20779</strain>
    </source>
</reference>